<organism evidence="2 3">
    <name type="scientific">Streptosporangium carneum</name>
    <dbReference type="NCBI Taxonomy" id="47481"/>
    <lineage>
        <taxon>Bacteria</taxon>
        <taxon>Bacillati</taxon>
        <taxon>Actinomycetota</taxon>
        <taxon>Actinomycetes</taxon>
        <taxon>Streptosporangiales</taxon>
        <taxon>Streptosporangiaceae</taxon>
        <taxon>Streptosporangium</taxon>
    </lineage>
</organism>
<name>A0A9W6MBG0_9ACTN</name>
<feature type="compositionally biased region" description="Low complexity" evidence="1">
    <location>
        <begin position="1"/>
        <end position="14"/>
    </location>
</feature>
<comment type="caution">
    <text evidence="2">The sequence shown here is derived from an EMBL/GenBank/DDBJ whole genome shotgun (WGS) entry which is preliminary data.</text>
</comment>
<keyword evidence="3" id="KW-1185">Reference proteome</keyword>
<accession>A0A9W6MBG0</accession>
<feature type="region of interest" description="Disordered" evidence="1">
    <location>
        <begin position="1"/>
        <end position="42"/>
    </location>
</feature>
<proteinExistence type="predicted"/>
<gene>
    <name evidence="2" type="ORF">GCM10017600_14270</name>
</gene>
<reference evidence="2" key="1">
    <citation type="journal article" date="2014" name="Int. J. Syst. Evol. Microbiol.">
        <title>Complete genome sequence of Corynebacterium casei LMG S-19264T (=DSM 44701T), isolated from a smear-ripened cheese.</title>
        <authorList>
            <consortium name="US DOE Joint Genome Institute (JGI-PGF)"/>
            <person name="Walter F."/>
            <person name="Albersmeier A."/>
            <person name="Kalinowski J."/>
            <person name="Ruckert C."/>
        </authorList>
    </citation>
    <scope>NUCLEOTIDE SEQUENCE</scope>
    <source>
        <strain evidence="2">VKM Ac-2007</strain>
    </source>
</reference>
<protein>
    <submittedName>
        <fullName evidence="2">Uncharacterized protein</fullName>
    </submittedName>
</protein>
<reference evidence="2" key="2">
    <citation type="submission" date="2023-01" db="EMBL/GenBank/DDBJ databases">
        <authorList>
            <person name="Sun Q."/>
            <person name="Evtushenko L."/>
        </authorList>
    </citation>
    <scope>NUCLEOTIDE SEQUENCE</scope>
    <source>
        <strain evidence="2">VKM Ac-2007</strain>
    </source>
</reference>
<dbReference type="Proteomes" id="UP001143474">
    <property type="component" value="Unassembled WGS sequence"/>
</dbReference>
<evidence type="ECO:0000313" key="2">
    <source>
        <dbReference type="EMBL" id="GLK08022.1"/>
    </source>
</evidence>
<dbReference type="AlphaFoldDB" id="A0A9W6MBG0"/>
<sequence length="76" mass="7372">MTTEKTLADTATTASQFVGDGREAAGASADTAANASAGTPAGVSADIAAGASDVRDMRPACGRALPGTTTKIESLD</sequence>
<evidence type="ECO:0000313" key="3">
    <source>
        <dbReference type="Proteomes" id="UP001143474"/>
    </source>
</evidence>
<evidence type="ECO:0000256" key="1">
    <source>
        <dbReference type="SAM" id="MobiDB-lite"/>
    </source>
</evidence>
<dbReference type="EMBL" id="BSEV01000002">
    <property type="protein sequence ID" value="GLK08022.1"/>
    <property type="molecule type" value="Genomic_DNA"/>
</dbReference>
<feature type="compositionally biased region" description="Low complexity" evidence="1">
    <location>
        <begin position="24"/>
        <end position="42"/>
    </location>
</feature>